<protein>
    <submittedName>
        <fullName evidence="4">Putative NLR family CARD domain-containing protein 4</fullName>
    </submittedName>
</protein>
<evidence type="ECO:0000313" key="4">
    <source>
        <dbReference type="EMBL" id="PIK57883.1"/>
    </source>
</evidence>
<dbReference type="SUPFAM" id="SSF48726">
    <property type="entry name" value="Immunoglobulin"/>
    <property type="match status" value="1"/>
</dbReference>
<evidence type="ECO:0000259" key="3">
    <source>
        <dbReference type="PROSITE" id="PS50837"/>
    </source>
</evidence>
<reference evidence="4 5" key="1">
    <citation type="journal article" date="2017" name="PLoS Biol.">
        <title>The sea cucumber genome provides insights into morphological evolution and visceral regeneration.</title>
        <authorList>
            <person name="Zhang X."/>
            <person name="Sun L."/>
            <person name="Yuan J."/>
            <person name="Sun Y."/>
            <person name="Gao Y."/>
            <person name="Zhang L."/>
            <person name="Li S."/>
            <person name="Dai H."/>
            <person name="Hamel J.F."/>
            <person name="Liu C."/>
            <person name="Yu Y."/>
            <person name="Liu S."/>
            <person name="Lin W."/>
            <person name="Guo K."/>
            <person name="Jin S."/>
            <person name="Xu P."/>
            <person name="Storey K.B."/>
            <person name="Huan P."/>
            <person name="Zhang T."/>
            <person name="Zhou Y."/>
            <person name="Zhang J."/>
            <person name="Lin C."/>
            <person name="Li X."/>
            <person name="Xing L."/>
            <person name="Huo D."/>
            <person name="Sun M."/>
            <person name="Wang L."/>
            <person name="Mercier A."/>
            <person name="Li F."/>
            <person name="Yang H."/>
            <person name="Xiang J."/>
        </authorList>
    </citation>
    <scope>NUCLEOTIDE SEQUENCE [LARGE SCALE GENOMIC DNA]</scope>
    <source>
        <strain evidence="4">Shaxun</strain>
        <tissue evidence="4">Muscle</tissue>
    </source>
</reference>
<comment type="caution">
    <text evidence="4">The sequence shown here is derived from an EMBL/GenBank/DDBJ whole genome shotgun (WGS) entry which is preliminary data.</text>
</comment>
<sequence length="718" mass="81176">MKMDREREMGFSGEFDIRSDGSLIVNNVSVEHETTFIVIEFETVDKLPNRYDINIRTIILPNPTYPIVDDCTVIGDVCYVEWLQQRSIICRIQHARPSVELTWVVRTVGGDKSVTNETTYSSLANAWTSSLSVDDPFIHSSYLALLVCKADDQYNLLDQNESLVLVHNKDDDSPVSTTVDLPVERHTRIELPCPGGEYKLLVWEKIEPNGNASSTSLAFDIESAGATSILSNEFELNGGKLSIRDVQLRHGGVYRCTYSDDQTERINLVNLIVFVTPVPEYPIIDRCTHKVYCVLDVNYEGTLSCTVKGISPEVNLEWKAYFEESQKLISFHNQQLNTKSNGETSDVTLTTKYNVKDHSAKRITLECRAFGPNANLFSLSSKLDLLLKGSTSDNQSTTEEAATEETSNRQSLATTIVIIVVPVLIIIIVIAAVCFWKAYLRRNRIKNDLSSKSVNGENIPMLQPADKELTELDKFISQLKSTYENFYSAVKPIPFFQSNCTVHELYVESGIDYLAKSKSTTENWNPLDSYKDMFSHPSMTGTRWMIEGGAGYGKSTLSLQLAYEWCNQVEGSTMCDVELFFLIRLRQLKGVSSIYEAIKKFILPKDSTFSIADIQRFITNSSSVLIILDGFDEYPDREVPSNSDVFNIIKRTMFPEHRVVLTTRSSRLPEDYAPQTNRIRLTGFNSKAQEEYLQKAVTINGYKSAESTIQEWLQRILS</sequence>
<dbReference type="Proteomes" id="UP000230750">
    <property type="component" value="Unassembled WGS sequence"/>
</dbReference>
<keyword evidence="1" id="KW-1133">Transmembrane helix</keyword>
<dbReference type="PROSITE" id="PS50837">
    <property type="entry name" value="NACHT"/>
    <property type="match status" value="1"/>
</dbReference>
<gene>
    <name evidence="4" type="ORF">BSL78_05164</name>
</gene>
<organism evidence="4 5">
    <name type="scientific">Stichopus japonicus</name>
    <name type="common">Sea cucumber</name>
    <dbReference type="NCBI Taxonomy" id="307972"/>
    <lineage>
        <taxon>Eukaryota</taxon>
        <taxon>Metazoa</taxon>
        <taxon>Echinodermata</taxon>
        <taxon>Eleutherozoa</taxon>
        <taxon>Echinozoa</taxon>
        <taxon>Holothuroidea</taxon>
        <taxon>Aspidochirotacea</taxon>
        <taxon>Aspidochirotida</taxon>
        <taxon>Stichopodidae</taxon>
        <taxon>Apostichopus</taxon>
    </lineage>
</organism>
<dbReference type="InterPro" id="IPR007110">
    <property type="entry name" value="Ig-like_dom"/>
</dbReference>
<dbReference type="InterPro" id="IPR027417">
    <property type="entry name" value="P-loop_NTPase"/>
</dbReference>
<dbReference type="OrthoDB" id="120976at2759"/>
<dbReference type="InterPro" id="IPR036179">
    <property type="entry name" value="Ig-like_dom_sf"/>
</dbReference>
<evidence type="ECO:0000256" key="1">
    <source>
        <dbReference type="SAM" id="Phobius"/>
    </source>
</evidence>
<feature type="domain" description="NACHT" evidence="3">
    <location>
        <begin position="542"/>
        <end position="666"/>
    </location>
</feature>
<dbReference type="EMBL" id="MRZV01000129">
    <property type="protein sequence ID" value="PIK57883.1"/>
    <property type="molecule type" value="Genomic_DNA"/>
</dbReference>
<proteinExistence type="predicted"/>
<name>A0A2G8LCA5_STIJA</name>
<feature type="transmembrane region" description="Helical" evidence="1">
    <location>
        <begin position="412"/>
        <end position="436"/>
    </location>
</feature>
<dbReference type="STRING" id="307972.A0A2G8LCA5"/>
<keyword evidence="5" id="KW-1185">Reference proteome</keyword>
<dbReference type="PANTHER" id="PTHR46312">
    <property type="entry name" value="NACHT DOMAIN-CONTAINING PROTEIN"/>
    <property type="match status" value="1"/>
</dbReference>
<evidence type="ECO:0000259" key="2">
    <source>
        <dbReference type="PROSITE" id="PS50835"/>
    </source>
</evidence>
<dbReference type="SUPFAM" id="SSF52540">
    <property type="entry name" value="P-loop containing nucleoside triphosphate hydrolases"/>
    <property type="match status" value="1"/>
</dbReference>
<dbReference type="InterPro" id="IPR013783">
    <property type="entry name" value="Ig-like_fold"/>
</dbReference>
<dbReference type="AlphaFoldDB" id="A0A2G8LCA5"/>
<dbReference type="Gene3D" id="3.40.50.300">
    <property type="entry name" value="P-loop containing nucleotide triphosphate hydrolases"/>
    <property type="match status" value="1"/>
</dbReference>
<dbReference type="PANTHER" id="PTHR46312:SF2">
    <property type="entry name" value="NUCLEOTIDE-BINDING OLIGOMERIZATION DOMAIN-CONTAINING PROTEIN 2-LIKE"/>
    <property type="match status" value="1"/>
</dbReference>
<dbReference type="PROSITE" id="PS50835">
    <property type="entry name" value="IG_LIKE"/>
    <property type="match status" value="1"/>
</dbReference>
<dbReference type="Gene3D" id="2.60.40.10">
    <property type="entry name" value="Immunoglobulins"/>
    <property type="match status" value="1"/>
</dbReference>
<keyword evidence="1" id="KW-0472">Membrane</keyword>
<dbReference type="InterPro" id="IPR007111">
    <property type="entry name" value="NACHT_NTPase"/>
</dbReference>
<dbReference type="Pfam" id="PF05729">
    <property type="entry name" value="NACHT"/>
    <property type="match status" value="1"/>
</dbReference>
<feature type="domain" description="Ig-like" evidence="2">
    <location>
        <begin position="63"/>
        <end position="164"/>
    </location>
</feature>
<evidence type="ECO:0000313" key="5">
    <source>
        <dbReference type="Proteomes" id="UP000230750"/>
    </source>
</evidence>
<keyword evidence="1" id="KW-0812">Transmembrane</keyword>
<accession>A0A2G8LCA5</accession>